<dbReference type="InterPro" id="IPR006776">
    <property type="entry name" value="SsgB"/>
</dbReference>
<proteinExistence type="inferred from homology"/>
<evidence type="ECO:0000313" key="7">
    <source>
        <dbReference type="EMBL" id="RYV52660.1"/>
    </source>
</evidence>
<evidence type="ECO:0000256" key="2">
    <source>
        <dbReference type="ARBA" id="ARBA00009323"/>
    </source>
</evidence>
<keyword evidence="3 7" id="KW-0132">Cell division</keyword>
<evidence type="ECO:0000313" key="8">
    <source>
        <dbReference type="Proteomes" id="UP000293764"/>
    </source>
</evidence>
<dbReference type="AlphaFoldDB" id="A0A4Q5N399"/>
<evidence type="ECO:0000256" key="6">
    <source>
        <dbReference type="ARBA" id="ARBA00023306"/>
    </source>
</evidence>
<dbReference type="InterPro" id="IPR038658">
    <property type="entry name" value="SsgB_sf"/>
</dbReference>
<dbReference type="OrthoDB" id="3853096at2"/>
<sequence length="142" mass="15447">MNQDTYDVTTVIHAHLILSDSTTTDVAIELGYRASDPFAIHAEFVCGDSTTTWLLARDLFDQGLVSDQDSAAGDGDVHIWRDEDLDYLLLSLTGALGTALLAAPAEPLERFMDETHVRVPVGMESDRFDSALDAFVASILTT</sequence>
<name>A0A4Q5N399_9MICO</name>
<keyword evidence="8" id="KW-1185">Reference proteome</keyword>
<dbReference type="GO" id="GO:0000917">
    <property type="term" value="P:division septum assembly"/>
    <property type="evidence" value="ECO:0007669"/>
    <property type="project" value="UniProtKB-KW"/>
</dbReference>
<dbReference type="RefSeq" id="WP_130100911.1">
    <property type="nucleotide sequence ID" value="NZ_SDWW01000003.1"/>
</dbReference>
<comment type="similarity">
    <text evidence="2">Belongs to the SsgA family.</text>
</comment>
<dbReference type="Pfam" id="PF04686">
    <property type="entry name" value="SsgA"/>
    <property type="match status" value="1"/>
</dbReference>
<organism evidence="7 8">
    <name type="scientific">Pengzhenrongella frigida</name>
    <dbReference type="NCBI Taxonomy" id="1259133"/>
    <lineage>
        <taxon>Bacteria</taxon>
        <taxon>Bacillati</taxon>
        <taxon>Actinomycetota</taxon>
        <taxon>Actinomycetes</taxon>
        <taxon>Micrococcales</taxon>
        <taxon>Pengzhenrongella</taxon>
    </lineage>
</organism>
<keyword evidence="6" id="KW-0131">Cell cycle</keyword>
<dbReference type="Gene3D" id="2.30.31.20">
    <property type="entry name" value="Sporulation-specific cell division protein SsgB"/>
    <property type="match status" value="1"/>
</dbReference>
<keyword evidence="4" id="KW-0749">Sporulation</keyword>
<evidence type="ECO:0000256" key="1">
    <source>
        <dbReference type="ARBA" id="ARBA00004431"/>
    </source>
</evidence>
<comment type="subcellular location">
    <subcellularLocation>
        <location evidence="1">Cell septum</location>
    </subcellularLocation>
</comment>
<protein>
    <submittedName>
        <fullName evidence="7">SsgA family sporulation/cell division regulator</fullName>
    </submittedName>
</protein>
<comment type="caution">
    <text evidence="7">The sequence shown here is derived from an EMBL/GenBank/DDBJ whole genome shotgun (WGS) entry which is preliminary data.</text>
</comment>
<gene>
    <name evidence="7" type="ORF">EUA98_01560</name>
</gene>
<dbReference type="EMBL" id="SDWW01000003">
    <property type="protein sequence ID" value="RYV52660.1"/>
    <property type="molecule type" value="Genomic_DNA"/>
</dbReference>
<evidence type="ECO:0000256" key="5">
    <source>
        <dbReference type="ARBA" id="ARBA00023210"/>
    </source>
</evidence>
<reference evidence="7 8" key="1">
    <citation type="submission" date="2019-01" db="EMBL/GenBank/DDBJ databases">
        <title>Novel species of Cellulomonas.</title>
        <authorList>
            <person name="Liu Q."/>
            <person name="Xin Y.-H."/>
        </authorList>
    </citation>
    <scope>NUCLEOTIDE SEQUENCE [LARGE SCALE GENOMIC DNA]</scope>
    <source>
        <strain evidence="7 8">HLT2-17</strain>
    </source>
</reference>
<evidence type="ECO:0000256" key="3">
    <source>
        <dbReference type="ARBA" id="ARBA00022618"/>
    </source>
</evidence>
<evidence type="ECO:0000256" key="4">
    <source>
        <dbReference type="ARBA" id="ARBA00022969"/>
    </source>
</evidence>
<keyword evidence="5" id="KW-0717">Septation</keyword>
<dbReference type="Proteomes" id="UP000293764">
    <property type="component" value="Unassembled WGS sequence"/>
</dbReference>
<dbReference type="GO" id="GO:0030435">
    <property type="term" value="P:sporulation resulting in formation of a cellular spore"/>
    <property type="evidence" value="ECO:0007669"/>
    <property type="project" value="UniProtKB-KW"/>
</dbReference>
<dbReference type="GO" id="GO:0030428">
    <property type="term" value="C:cell septum"/>
    <property type="evidence" value="ECO:0007669"/>
    <property type="project" value="UniProtKB-SubCell"/>
</dbReference>
<accession>A0A4Q5N399</accession>